<name>A0A517Z241_9PLAN</name>
<dbReference type="PIRSF" id="PIRSF001430">
    <property type="entry name" value="tRNA_psdUrid_synth"/>
    <property type="match status" value="1"/>
</dbReference>
<evidence type="ECO:0000256" key="5">
    <source>
        <dbReference type="PIRSR" id="PIRSR001430-1"/>
    </source>
</evidence>
<dbReference type="KEGG" id="mri:Mal4_08150"/>
<dbReference type="PANTHER" id="PTHR11142:SF0">
    <property type="entry name" value="TRNA PSEUDOURIDINE SYNTHASE-LIKE 1"/>
    <property type="match status" value="1"/>
</dbReference>
<feature type="binding site" evidence="4 6">
    <location>
        <position position="110"/>
    </location>
    <ligand>
        <name>substrate</name>
    </ligand>
</feature>
<comment type="catalytic activity">
    <reaction evidence="4 7">
        <text>uridine(38/39/40) in tRNA = pseudouridine(38/39/40) in tRNA</text>
        <dbReference type="Rhea" id="RHEA:22376"/>
        <dbReference type="Rhea" id="RHEA-COMP:10085"/>
        <dbReference type="Rhea" id="RHEA-COMP:10087"/>
        <dbReference type="ChEBI" id="CHEBI:65314"/>
        <dbReference type="ChEBI" id="CHEBI:65315"/>
        <dbReference type="EC" id="5.4.99.12"/>
    </reaction>
</comment>
<evidence type="ECO:0000313" key="10">
    <source>
        <dbReference type="Proteomes" id="UP000320496"/>
    </source>
</evidence>
<dbReference type="GO" id="GO:0160147">
    <property type="term" value="F:tRNA pseudouridine(38-40) synthase activity"/>
    <property type="evidence" value="ECO:0007669"/>
    <property type="project" value="UniProtKB-EC"/>
</dbReference>
<dbReference type="InterPro" id="IPR020103">
    <property type="entry name" value="PsdUridine_synth_cat_dom_sf"/>
</dbReference>
<evidence type="ECO:0000256" key="4">
    <source>
        <dbReference type="HAMAP-Rule" id="MF_00171"/>
    </source>
</evidence>
<feature type="active site" description="Nucleophile" evidence="4 5">
    <location>
        <position position="52"/>
    </location>
</feature>
<dbReference type="PANTHER" id="PTHR11142">
    <property type="entry name" value="PSEUDOURIDYLATE SYNTHASE"/>
    <property type="match status" value="1"/>
</dbReference>
<dbReference type="SUPFAM" id="SSF55120">
    <property type="entry name" value="Pseudouridine synthase"/>
    <property type="match status" value="1"/>
</dbReference>
<sequence>MRNICLTLAYDGTDYAGWQVQPDAPTVQQQLEAAIHALSGQQVRVLSAGRTDAGVHAFGQVANFRIESTIPPEKWQPALQSKLPHNIVVRESREVDMEFHATYSAQSKRYRYVIMNRRLDDPFLRRYCWKIDQPLDAGAMHQAAQALLGKHDFRCFESHWPNKATSVRTILDVSVQRLSGWPAWSPQPIAATSAESDGEFIVLEIEADGFLYNMVRAITGTLVEVGRGKWPVDVMRDIVEAGERGKAGPTAPPQGLALVCVNYGGSAGPA</sequence>
<comment type="similarity">
    <text evidence="1 4 7">Belongs to the tRNA pseudouridine synthase TruA family.</text>
</comment>
<evidence type="ECO:0000313" key="9">
    <source>
        <dbReference type="EMBL" id="QDU36528.1"/>
    </source>
</evidence>
<protein>
    <recommendedName>
        <fullName evidence="4">tRNA pseudouridine synthase A</fullName>
        <ecNumber evidence="4">5.4.99.12</ecNumber>
    </recommendedName>
    <alternativeName>
        <fullName evidence="4">tRNA pseudouridine(38-40) synthase</fullName>
    </alternativeName>
    <alternativeName>
        <fullName evidence="4">tRNA pseudouridylate synthase I</fullName>
    </alternativeName>
    <alternativeName>
        <fullName evidence="4">tRNA-uridine isomerase I</fullName>
    </alternativeName>
</protein>
<accession>A0A517Z241</accession>
<dbReference type="HAMAP" id="MF_00171">
    <property type="entry name" value="TruA"/>
    <property type="match status" value="1"/>
</dbReference>
<dbReference type="EMBL" id="CP036275">
    <property type="protein sequence ID" value="QDU36528.1"/>
    <property type="molecule type" value="Genomic_DNA"/>
</dbReference>
<comment type="caution">
    <text evidence="4">Lacks conserved residue(s) required for the propagation of feature annotation.</text>
</comment>
<gene>
    <name evidence="4 9" type="primary">truA</name>
    <name evidence="9" type="ORF">Mal4_08150</name>
</gene>
<keyword evidence="2 4" id="KW-0819">tRNA processing</keyword>
<evidence type="ECO:0000256" key="2">
    <source>
        <dbReference type="ARBA" id="ARBA00022694"/>
    </source>
</evidence>
<reference evidence="9 10" key="1">
    <citation type="submission" date="2019-02" db="EMBL/GenBank/DDBJ databases">
        <title>Deep-cultivation of Planctomycetes and their phenomic and genomic characterization uncovers novel biology.</title>
        <authorList>
            <person name="Wiegand S."/>
            <person name="Jogler M."/>
            <person name="Boedeker C."/>
            <person name="Pinto D."/>
            <person name="Vollmers J."/>
            <person name="Rivas-Marin E."/>
            <person name="Kohn T."/>
            <person name="Peeters S.H."/>
            <person name="Heuer A."/>
            <person name="Rast P."/>
            <person name="Oberbeckmann S."/>
            <person name="Bunk B."/>
            <person name="Jeske O."/>
            <person name="Meyerdierks A."/>
            <person name="Storesund J.E."/>
            <person name="Kallscheuer N."/>
            <person name="Luecker S."/>
            <person name="Lage O.M."/>
            <person name="Pohl T."/>
            <person name="Merkel B.J."/>
            <person name="Hornburger P."/>
            <person name="Mueller R.-W."/>
            <person name="Bruemmer F."/>
            <person name="Labrenz M."/>
            <person name="Spormann A.M."/>
            <person name="Op den Camp H."/>
            <person name="Overmann J."/>
            <person name="Amann R."/>
            <person name="Jetten M.S.M."/>
            <person name="Mascher T."/>
            <person name="Medema M.H."/>
            <person name="Devos D.P."/>
            <person name="Kaster A.-K."/>
            <person name="Ovreas L."/>
            <person name="Rohde M."/>
            <person name="Galperin M.Y."/>
            <person name="Jogler C."/>
        </authorList>
    </citation>
    <scope>NUCLEOTIDE SEQUENCE [LARGE SCALE GENOMIC DNA]</scope>
    <source>
        <strain evidence="9 10">Mal4</strain>
    </source>
</reference>
<evidence type="ECO:0000256" key="3">
    <source>
        <dbReference type="ARBA" id="ARBA00023235"/>
    </source>
</evidence>
<dbReference type="GO" id="GO:0031119">
    <property type="term" value="P:tRNA pseudouridine synthesis"/>
    <property type="evidence" value="ECO:0007669"/>
    <property type="project" value="UniProtKB-UniRule"/>
</dbReference>
<dbReference type="InterPro" id="IPR020094">
    <property type="entry name" value="TruA/RsuA/RluB/E/F_N"/>
</dbReference>
<dbReference type="Pfam" id="PF01416">
    <property type="entry name" value="PseudoU_synth_1"/>
    <property type="match status" value="2"/>
</dbReference>
<dbReference type="Gene3D" id="3.30.70.580">
    <property type="entry name" value="Pseudouridine synthase I, catalytic domain, N-terminal subdomain"/>
    <property type="match status" value="1"/>
</dbReference>
<dbReference type="EC" id="5.4.99.12" evidence="4"/>
<dbReference type="NCBIfam" id="TIGR00071">
    <property type="entry name" value="hisT_truA"/>
    <property type="match status" value="1"/>
</dbReference>
<feature type="domain" description="Pseudouridine synthase I TruA alpha/beta" evidence="8">
    <location>
        <begin position="9"/>
        <end position="103"/>
    </location>
</feature>
<evidence type="ECO:0000256" key="1">
    <source>
        <dbReference type="ARBA" id="ARBA00009375"/>
    </source>
</evidence>
<dbReference type="GO" id="GO:0003723">
    <property type="term" value="F:RNA binding"/>
    <property type="evidence" value="ECO:0007669"/>
    <property type="project" value="InterPro"/>
</dbReference>
<keyword evidence="3 4" id="KW-0413">Isomerase</keyword>
<dbReference type="Gene3D" id="3.30.70.660">
    <property type="entry name" value="Pseudouridine synthase I, catalytic domain, C-terminal subdomain"/>
    <property type="match status" value="1"/>
</dbReference>
<dbReference type="Proteomes" id="UP000320496">
    <property type="component" value="Chromosome"/>
</dbReference>
<dbReference type="InterPro" id="IPR020095">
    <property type="entry name" value="PsdUridine_synth_TruA_C"/>
</dbReference>
<dbReference type="CDD" id="cd02570">
    <property type="entry name" value="PseudoU_synth_EcTruA"/>
    <property type="match status" value="1"/>
</dbReference>
<comment type="function">
    <text evidence="4">Formation of pseudouridine at positions 38, 39 and 40 in the anticodon stem and loop of transfer RNAs.</text>
</comment>
<feature type="domain" description="Pseudouridine synthase I TruA alpha/beta" evidence="8">
    <location>
        <begin position="143"/>
        <end position="263"/>
    </location>
</feature>
<proteinExistence type="inferred from homology"/>
<organism evidence="9 10">
    <name type="scientific">Maioricimonas rarisocia</name>
    <dbReference type="NCBI Taxonomy" id="2528026"/>
    <lineage>
        <taxon>Bacteria</taxon>
        <taxon>Pseudomonadati</taxon>
        <taxon>Planctomycetota</taxon>
        <taxon>Planctomycetia</taxon>
        <taxon>Planctomycetales</taxon>
        <taxon>Planctomycetaceae</taxon>
        <taxon>Maioricimonas</taxon>
    </lineage>
</organism>
<dbReference type="InterPro" id="IPR001406">
    <property type="entry name" value="PsdUridine_synth_TruA"/>
</dbReference>
<dbReference type="RefSeq" id="WP_145367180.1">
    <property type="nucleotide sequence ID" value="NZ_CP036275.1"/>
</dbReference>
<evidence type="ECO:0000256" key="7">
    <source>
        <dbReference type="RuleBase" id="RU003792"/>
    </source>
</evidence>
<dbReference type="AlphaFoldDB" id="A0A517Z241"/>
<dbReference type="InterPro" id="IPR020097">
    <property type="entry name" value="PsdUridine_synth_TruA_a/b_dom"/>
</dbReference>
<dbReference type="FunFam" id="3.30.70.580:FF:000001">
    <property type="entry name" value="tRNA pseudouridine synthase A"/>
    <property type="match status" value="1"/>
</dbReference>
<dbReference type="OrthoDB" id="9811823at2"/>
<evidence type="ECO:0000259" key="8">
    <source>
        <dbReference type="Pfam" id="PF01416"/>
    </source>
</evidence>
<evidence type="ECO:0000256" key="6">
    <source>
        <dbReference type="PIRSR" id="PIRSR001430-2"/>
    </source>
</evidence>
<keyword evidence="10" id="KW-1185">Reference proteome</keyword>
<comment type="subunit">
    <text evidence="4">Homodimer.</text>
</comment>